<dbReference type="AlphaFoldDB" id="X1CKL3"/>
<evidence type="ECO:0000313" key="1">
    <source>
        <dbReference type="EMBL" id="GAH08931.1"/>
    </source>
</evidence>
<organism evidence="1">
    <name type="scientific">marine sediment metagenome</name>
    <dbReference type="NCBI Taxonomy" id="412755"/>
    <lineage>
        <taxon>unclassified sequences</taxon>
        <taxon>metagenomes</taxon>
        <taxon>ecological metagenomes</taxon>
    </lineage>
</organism>
<feature type="non-terminal residue" evidence="1">
    <location>
        <position position="90"/>
    </location>
</feature>
<comment type="caution">
    <text evidence="1">The sequence shown here is derived from an EMBL/GenBank/DDBJ whole genome shotgun (WGS) entry which is preliminary data.</text>
</comment>
<reference evidence="1" key="1">
    <citation type="journal article" date="2014" name="Front. Microbiol.">
        <title>High frequency of phylogenetically diverse reductive dehalogenase-homologous genes in deep subseafloor sedimentary metagenomes.</title>
        <authorList>
            <person name="Kawai M."/>
            <person name="Futagami T."/>
            <person name="Toyoda A."/>
            <person name="Takaki Y."/>
            <person name="Nishi S."/>
            <person name="Hori S."/>
            <person name="Arai W."/>
            <person name="Tsubouchi T."/>
            <person name="Morono Y."/>
            <person name="Uchiyama I."/>
            <person name="Ito T."/>
            <person name="Fujiyama A."/>
            <person name="Inagaki F."/>
            <person name="Takami H."/>
        </authorList>
    </citation>
    <scope>NUCLEOTIDE SEQUENCE</scope>
    <source>
        <strain evidence="1">Expedition CK06-06</strain>
    </source>
</reference>
<name>X1CKL3_9ZZZZ</name>
<gene>
    <name evidence="1" type="ORF">S01H4_55795</name>
</gene>
<sequence length="90" mass="10432">MFNNRNITAGHPEETQRMLLIKGCSCGLFYYLYFELPDILISPLVEDGAKKYSPSFSRHTDVADAFFGVWLWLDQREKTYVFGIDSLEKS</sequence>
<dbReference type="EMBL" id="BART01032248">
    <property type="protein sequence ID" value="GAH08931.1"/>
    <property type="molecule type" value="Genomic_DNA"/>
</dbReference>
<accession>X1CKL3</accession>
<proteinExistence type="predicted"/>
<protein>
    <submittedName>
        <fullName evidence="1">Uncharacterized protein</fullName>
    </submittedName>
</protein>